<keyword evidence="3 6" id="KW-0812">Transmembrane</keyword>
<dbReference type="InterPro" id="IPR026767">
    <property type="entry name" value="Tmem151"/>
</dbReference>
<evidence type="ECO:0000313" key="7">
    <source>
        <dbReference type="EMBL" id="KAF5400324.1"/>
    </source>
</evidence>
<evidence type="ECO:0000256" key="5">
    <source>
        <dbReference type="ARBA" id="ARBA00023136"/>
    </source>
</evidence>
<name>A0A8J4T901_9TREM</name>
<feature type="transmembrane region" description="Helical" evidence="6">
    <location>
        <begin position="75"/>
        <end position="92"/>
    </location>
</feature>
<dbReference type="PANTHER" id="PTHR31893">
    <property type="entry name" value="TRANSMEMBRANE PROTEIN 151 HOMOLOG"/>
    <property type="match status" value="1"/>
</dbReference>
<protein>
    <submittedName>
        <fullName evidence="7">Uncharacterized protein</fullName>
    </submittedName>
</protein>
<organism evidence="7 8">
    <name type="scientific">Paragonimus heterotremus</name>
    <dbReference type="NCBI Taxonomy" id="100268"/>
    <lineage>
        <taxon>Eukaryota</taxon>
        <taxon>Metazoa</taxon>
        <taxon>Spiralia</taxon>
        <taxon>Lophotrochozoa</taxon>
        <taxon>Platyhelminthes</taxon>
        <taxon>Trematoda</taxon>
        <taxon>Digenea</taxon>
        <taxon>Plagiorchiida</taxon>
        <taxon>Troglotremata</taxon>
        <taxon>Troglotrematidae</taxon>
        <taxon>Paragonimus</taxon>
    </lineage>
</organism>
<evidence type="ECO:0000256" key="2">
    <source>
        <dbReference type="ARBA" id="ARBA00009583"/>
    </source>
</evidence>
<dbReference type="EMBL" id="LUCH01003288">
    <property type="protein sequence ID" value="KAF5400324.1"/>
    <property type="molecule type" value="Genomic_DNA"/>
</dbReference>
<evidence type="ECO:0000256" key="3">
    <source>
        <dbReference type="ARBA" id="ARBA00022692"/>
    </source>
</evidence>
<sequence>METGACLKVRKITDVSPGWVEMNLPTLGLPGDIGLDGVPRNATSSTTLRSQTSPVLPTLKECFLYSCREWRCACLTLIIVLCFIGTNFCYLWRHATNVPFESMDMRSWICCQTTYIAIGAALVFLFYLVYLIECWNCPVWLTANCMVDSTTAYNWINVLRLSVPSIYWHVNCYHYESGQEATNVGTHLVEKLDKINVNGLDTKLVNTRIRTTKPCKQTGTRCGKVITASGIHVFDTSQLEGVWDYSDTVTHLERYPMVQINIHTDYVFADEVSCQLFTYQRQQFFTNFEDIDEYMETHQTVQFTEKGPLPSRIWITGCFPQVPICLRQTTFFLTALLLLSFPLRVWIHCRMARVNYTVRKVFGSRPFTTNGISLINTGCHTKGHKTGDPSNFLPDRLDMTKLPSAANNEATVLCNQEFSLRTNSSDTRRLSKIKRDHVKDDEDDDELLSLDIRYEEFIKGACTLSDEIVHNKYVTEPT</sequence>
<accession>A0A8J4T901</accession>
<evidence type="ECO:0000256" key="1">
    <source>
        <dbReference type="ARBA" id="ARBA00004141"/>
    </source>
</evidence>
<proteinExistence type="inferred from homology"/>
<dbReference type="Pfam" id="PF14857">
    <property type="entry name" value="TMEM151"/>
    <property type="match status" value="2"/>
</dbReference>
<evidence type="ECO:0000256" key="4">
    <source>
        <dbReference type="ARBA" id="ARBA00022989"/>
    </source>
</evidence>
<dbReference type="GO" id="GO:0016020">
    <property type="term" value="C:membrane"/>
    <property type="evidence" value="ECO:0007669"/>
    <property type="project" value="UniProtKB-SubCell"/>
</dbReference>
<dbReference type="AlphaFoldDB" id="A0A8J4T901"/>
<keyword evidence="5 6" id="KW-0472">Membrane</keyword>
<gene>
    <name evidence="7" type="ORF">PHET_06356</name>
</gene>
<comment type="subcellular location">
    <subcellularLocation>
        <location evidence="1">Membrane</location>
        <topology evidence="1">Multi-pass membrane protein</topology>
    </subcellularLocation>
</comment>
<feature type="transmembrane region" description="Helical" evidence="6">
    <location>
        <begin position="113"/>
        <end position="132"/>
    </location>
</feature>
<dbReference type="OrthoDB" id="190434at2759"/>
<comment type="similarity">
    <text evidence="2">Belongs to the TMEM151 family.</text>
</comment>
<keyword evidence="4 6" id="KW-1133">Transmembrane helix</keyword>
<comment type="caution">
    <text evidence="7">The sequence shown here is derived from an EMBL/GenBank/DDBJ whole genome shotgun (WGS) entry which is preliminary data.</text>
</comment>
<evidence type="ECO:0000313" key="8">
    <source>
        <dbReference type="Proteomes" id="UP000748531"/>
    </source>
</evidence>
<dbReference type="PANTHER" id="PTHR31893:SF5">
    <property type="entry name" value="TRANSMEMBRANE PROTEIN 151 HOMOLOG"/>
    <property type="match status" value="1"/>
</dbReference>
<evidence type="ECO:0000256" key="6">
    <source>
        <dbReference type="SAM" id="Phobius"/>
    </source>
</evidence>
<dbReference type="Proteomes" id="UP000748531">
    <property type="component" value="Unassembled WGS sequence"/>
</dbReference>
<reference evidence="7" key="1">
    <citation type="submission" date="2019-05" db="EMBL/GenBank/DDBJ databases">
        <title>Annotation for the trematode Paragonimus heterotremus.</title>
        <authorList>
            <person name="Choi Y.-J."/>
        </authorList>
    </citation>
    <scope>NUCLEOTIDE SEQUENCE</scope>
    <source>
        <strain evidence="7">LC</strain>
    </source>
</reference>
<keyword evidence="8" id="KW-1185">Reference proteome</keyword>